<sequence>MNQPYMTSYGDVKDTSRPYETSYGGTKETNEPYITGYRADRKTNQPYITGYRNPKETSQPYVTAYGDTKETNQPYVTSYGGTKETNHAYITGYRNAKETSQPYVTAYGDTKEINQPYVTSYGGTKETNEPYITGYRADRKTNQPYITGYRNARKTSQPYVTAYGDAKETNQPYVTSYGGAKENNQHPYITGYVNAKADQGTYITGYNNAKGEKEHPYMTGYISDKEKNLPYISAYGDSKEETKCKKHLHAGHNHMMGHENHMPTQPSTGMDHTEAFKVGFFTPEDLYAGKIMPLYFPIKEHSSRFLPREVAESIPFSTSQLPNLLQLFSIPQGSPEAKEMEQTLGDCELKPIDGEIKLCATSLESMVEFVRSMIGSRVNFNLLSTTHPTMATELTQNYTVSEAPKEVIAPKMVFCHPEPYPYAVFFCHFFGTETKVFQVALRGESGDDVEAMAVCHMDTSDWDPNHVLFSLLGVKPGASSPVCHFLPKNHLVWIPSPATATA</sequence>
<reference evidence="3" key="1">
    <citation type="submission" date="2023-07" db="EMBL/GenBank/DDBJ databases">
        <title>draft genome sequence of fig (Ficus carica).</title>
        <authorList>
            <person name="Takahashi T."/>
            <person name="Nishimura K."/>
        </authorList>
    </citation>
    <scope>NUCLEOTIDE SEQUENCE</scope>
</reference>
<feature type="domain" description="BURP" evidence="2">
    <location>
        <begin position="280"/>
        <end position="496"/>
    </location>
</feature>
<dbReference type="EMBL" id="BTGU01000007">
    <property type="protein sequence ID" value="GMN37424.1"/>
    <property type="molecule type" value="Genomic_DNA"/>
</dbReference>
<dbReference type="Gramene" id="FCD_00024242-RA">
    <property type="protein sequence ID" value="FCD_00024242-RA:cds"/>
    <property type="gene ID" value="FCD_00024242"/>
</dbReference>
<evidence type="ECO:0000256" key="1">
    <source>
        <dbReference type="SAM" id="MobiDB-lite"/>
    </source>
</evidence>
<comment type="caution">
    <text evidence="3">The sequence shown here is derived from an EMBL/GenBank/DDBJ whole genome shotgun (WGS) entry which is preliminary data.</text>
</comment>
<dbReference type="AlphaFoldDB" id="A0AA87ZI39"/>
<dbReference type="SMART" id="SM01045">
    <property type="entry name" value="BURP"/>
    <property type="match status" value="1"/>
</dbReference>
<dbReference type="PANTHER" id="PTHR31236:SF59">
    <property type="entry name" value="BURP DOMAIN PROTEIN"/>
    <property type="match status" value="1"/>
</dbReference>
<dbReference type="InterPro" id="IPR044816">
    <property type="entry name" value="BURP"/>
</dbReference>
<keyword evidence="4" id="KW-1185">Reference proteome</keyword>
<dbReference type="Proteomes" id="UP001187192">
    <property type="component" value="Unassembled WGS sequence"/>
</dbReference>
<proteinExistence type="predicted"/>
<protein>
    <recommendedName>
        <fullName evidence="2">BURP domain-containing protein</fullName>
    </recommendedName>
</protein>
<dbReference type="PANTHER" id="PTHR31236">
    <property type="entry name" value="BURP DOMAIN PROTEIN USPL1-LIKE"/>
    <property type="match status" value="1"/>
</dbReference>
<dbReference type="InterPro" id="IPR004873">
    <property type="entry name" value="BURP_dom"/>
</dbReference>
<dbReference type="PROSITE" id="PS51277">
    <property type="entry name" value="BURP"/>
    <property type="match status" value="1"/>
</dbReference>
<evidence type="ECO:0000259" key="2">
    <source>
        <dbReference type="PROSITE" id="PS51277"/>
    </source>
</evidence>
<organism evidence="3 4">
    <name type="scientific">Ficus carica</name>
    <name type="common">Common fig</name>
    <dbReference type="NCBI Taxonomy" id="3494"/>
    <lineage>
        <taxon>Eukaryota</taxon>
        <taxon>Viridiplantae</taxon>
        <taxon>Streptophyta</taxon>
        <taxon>Embryophyta</taxon>
        <taxon>Tracheophyta</taxon>
        <taxon>Spermatophyta</taxon>
        <taxon>Magnoliopsida</taxon>
        <taxon>eudicotyledons</taxon>
        <taxon>Gunneridae</taxon>
        <taxon>Pentapetalae</taxon>
        <taxon>rosids</taxon>
        <taxon>fabids</taxon>
        <taxon>Rosales</taxon>
        <taxon>Moraceae</taxon>
        <taxon>Ficeae</taxon>
        <taxon>Ficus</taxon>
    </lineage>
</organism>
<dbReference type="Pfam" id="PF03181">
    <property type="entry name" value="BURP"/>
    <property type="match status" value="1"/>
</dbReference>
<feature type="region of interest" description="Disordered" evidence="1">
    <location>
        <begin position="1"/>
        <end position="33"/>
    </location>
</feature>
<gene>
    <name evidence="3" type="ORF">TIFTF001_006799</name>
</gene>
<evidence type="ECO:0000313" key="3">
    <source>
        <dbReference type="EMBL" id="GMN37424.1"/>
    </source>
</evidence>
<evidence type="ECO:0000313" key="4">
    <source>
        <dbReference type="Proteomes" id="UP001187192"/>
    </source>
</evidence>
<accession>A0AA87ZI39</accession>
<name>A0AA87ZI39_FICCA</name>